<evidence type="ECO:0000313" key="2">
    <source>
        <dbReference type="Proteomes" id="UP000823773"/>
    </source>
</evidence>
<dbReference type="EMBL" id="JAGGJR010000011">
    <property type="protein sequence ID" value="MBP1875502.1"/>
    <property type="molecule type" value="Genomic_DNA"/>
</dbReference>
<evidence type="ECO:0000313" key="1">
    <source>
        <dbReference type="EMBL" id="MBP1875502.1"/>
    </source>
</evidence>
<reference evidence="1" key="1">
    <citation type="submission" date="2021-03" db="EMBL/GenBank/DDBJ databases">
        <title>Genomic Encyclopedia of Type Strains, Phase IV (KMG-IV): sequencing the most valuable type-strain genomes for metagenomic binning, comparative biology and taxonomic classification.</title>
        <authorList>
            <person name="Goeker M."/>
        </authorList>
    </citation>
    <scope>NUCLEOTIDE SEQUENCE</scope>
    <source>
        <strain evidence="1">DSM 18131</strain>
    </source>
</reference>
<dbReference type="Proteomes" id="UP000823773">
    <property type="component" value="Unassembled WGS sequence"/>
</dbReference>
<accession>A0ACC5T308</accession>
<organism evidence="1 2">
    <name type="scientific">Ensifer adhaerens</name>
    <name type="common">Sinorhizobium morelense</name>
    <dbReference type="NCBI Taxonomy" id="106592"/>
    <lineage>
        <taxon>Bacteria</taxon>
        <taxon>Pseudomonadati</taxon>
        <taxon>Pseudomonadota</taxon>
        <taxon>Alphaproteobacteria</taxon>
        <taxon>Hyphomicrobiales</taxon>
        <taxon>Rhizobiaceae</taxon>
        <taxon>Sinorhizobium/Ensifer group</taxon>
        <taxon>Ensifer</taxon>
    </lineage>
</organism>
<gene>
    <name evidence="1" type="ORF">J2Z19_005238</name>
</gene>
<name>A0ACC5T308_ENSAD</name>
<proteinExistence type="predicted"/>
<protein>
    <submittedName>
        <fullName evidence="1">Uncharacterized protein</fullName>
    </submittedName>
</protein>
<comment type="caution">
    <text evidence="1">The sequence shown here is derived from an EMBL/GenBank/DDBJ whole genome shotgun (WGS) entry which is preliminary data.</text>
</comment>
<sequence length="70" mass="7695">MTVQCKLVDGSFCNALIVRGARESERGVCFCSTACSGADLTLLLVERLVGPREEMDELSECICKAYEMGW</sequence>
<keyword evidence="2" id="KW-1185">Reference proteome</keyword>